<dbReference type="InterPro" id="IPR001387">
    <property type="entry name" value="Cro/C1-type_HTH"/>
</dbReference>
<gene>
    <name evidence="2" type="ORF">V8G57_24940</name>
</gene>
<dbReference type="CDD" id="cd00093">
    <property type="entry name" value="HTH_XRE"/>
    <property type="match status" value="1"/>
</dbReference>
<dbReference type="EMBL" id="JBANDC010000028">
    <property type="protein sequence ID" value="MEM4990659.1"/>
    <property type="molecule type" value="Genomic_DNA"/>
</dbReference>
<keyword evidence="3" id="KW-1185">Reference proteome</keyword>
<name>A0ABU9Q312_9BURK</name>
<dbReference type="PROSITE" id="PS50943">
    <property type="entry name" value="HTH_CROC1"/>
    <property type="match status" value="1"/>
</dbReference>
<dbReference type="RefSeq" id="WP_342831673.1">
    <property type="nucleotide sequence ID" value="NZ_JBANDC010000028.1"/>
</dbReference>
<dbReference type="Proteomes" id="UP001495910">
    <property type="component" value="Unassembled WGS sequence"/>
</dbReference>
<dbReference type="InterPro" id="IPR010982">
    <property type="entry name" value="Lambda_DNA-bd_dom_sf"/>
</dbReference>
<evidence type="ECO:0000259" key="1">
    <source>
        <dbReference type="PROSITE" id="PS50943"/>
    </source>
</evidence>
<feature type="domain" description="HTH cro/C1-type" evidence="1">
    <location>
        <begin position="14"/>
        <end position="67"/>
    </location>
</feature>
<dbReference type="Gene3D" id="1.10.260.40">
    <property type="entry name" value="lambda repressor-like DNA-binding domains"/>
    <property type="match status" value="1"/>
</dbReference>
<protein>
    <submittedName>
        <fullName evidence="2">Helix-turn-helix transcriptional regulator</fullName>
    </submittedName>
</protein>
<dbReference type="SUPFAM" id="SSF47413">
    <property type="entry name" value="lambda repressor-like DNA-binding domains"/>
    <property type="match status" value="1"/>
</dbReference>
<accession>A0ABU9Q312</accession>
<comment type="caution">
    <text evidence="2">The sequence shown here is derived from an EMBL/GenBank/DDBJ whole genome shotgun (WGS) entry which is preliminary data.</text>
</comment>
<evidence type="ECO:0000313" key="3">
    <source>
        <dbReference type="Proteomes" id="UP001495910"/>
    </source>
</evidence>
<sequence>MKINETMYTIGETLKSERLRLGMNQDDFAAAGGVKKRTQISYEQDERCPDGLYFRALAAIGVDVQYILTGQRSSIALTTEENELLTGYRQLDIRGKANMLGMLDVVGTAPPEKPKKSSTQEAYGIKYAAPVKQVIEGSQTVHGDLNFQANDKKKKKKPLEE</sequence>
<organism evidence="2 3">
    <name type="scientific">Collimonas rhizosphaerae</name>
    <dbReference type="NCBI Taxonomy" id="3126357"/>
    <lineage>
        <taxon>Bacteria</taxon>
        <taxon>Pseudomonadati</taxon>
        <taxon>Pseudomonadota</taxon>
        <taxon>Betaproteobacteria</taxon>
        <taxon>Burkholderiales</taxon>
        <taxon>Oxalobacteraceae</taxon>
        <taxon>Collimonas</taxon>
    </lineage>
</organism>
<evidence type="ECO:0000313" key="2">
    <source>
        <dbReference type="EMBL" id="MEM4990659.1"/>
    </source>
</evidence>
<reference evidence="2 3" key="1">
    <citation type="submission" date="2024-02" db="EMBL/GenBank/DDBJ databases">
        <title>Draft genome sequence of Collimonas sp. strain H4R21, an effective mineral-weathering bacterial strain isolated from the beech rhizosphere.</title>
        <authorList>
            <person name="Morin E."/>
            <person name="Uroz S."/>
            <person name="Leveau J.H.J."/>
            <person name="Kumar R."/>
            <person name="Rey M.W."/>
            <person name="Pham J."/>
        </authorList>
    </citation>
    <scope>NUCLEOTIDE SEQUENCE [LARGE SCALE GENOMIC DNA]</scope>
    <source>
        <strain evidence="2 3">H4R21</strain>
    </source>
</reference>
<proteinExistence type="predicted"/>
<dbReference type="SMART" id="SM00530">
    <property type="entry name" value="HTH_XRE"/>
    <property type="match status" value="1"/>
</dbReference>